<evidence type="ECO:0008006" key="4">
    <source>
        <dbReference type="Google" id="ProtNLM"/>
    </source>
</evidence>
<dbReference type="Pfam" id="PF20101">
    <property type="entry name" value="DUF6491"/>
    <property type="match status" value="1"/>
</dbReference>
<accession>A0ABV2R8N3</accession>
<protein>
    <recommendedName>
        <fullName evidence="4">Lipoprotein</fullName>
    </recommendedName>
</protein>
<sequence>MSRVSPLLLLAAGAAALSACAPTTRSDGVSGDQTASQTQRQCFYTDQVRNFRVKTPSLYLRTDNNKVFQLEALGACTDLDSSAMGIAFLPATRLNRLCSGDWSDLAVAGGPSPQSPCRVRVVKQLTEAEIAALPERDRP</sequence>
<reference evidence="2 3" key="1">
    <citation type="submission" date="2024-06" db="EMBL/GenBank/DDBJ databases">
        <title>Sorghum-associated microbial communities from plants grown in Nebraska, USA.</title>
        <authorList>
            <person name="Schachtman D."/>
        </authorList>
    </citation>
    <scope>NUCLEOTIDE SEQUENCE [LARGE SCALE GENOMIC DNA]</scope>
    <source>
        <strain evidence="2 3">2814</strain>
    </source>
</reference>
<dbReference type="PROSITE" id="PS51257">
    <property type="entry name" value="PROKAR_LIPOPROTEIN"/>
    <property type="match status" value="1"/>
</dbReference>
<dbReference type="EMBL" id="JBEPTF010000001">
    <property type="protein sequence ID" value="MET4682350.1"/>
    <property type="molecule type" value="Genomic_DNA"/>
</dbReference>
<comment type="caution">
    <text evidence="2">The sequence shown here is derived from an EMBL/GenBank/DDBJ whole genome shotgun (WGS) entry which is preliminary data.</text>
</comment>
<name>A0ABV2R8N3_9CAUL</name>
<feature type="signal peptide" evidence="1">
    <location>
        <begin position="1"/>
        <end position="21"/>
    </location>
</feature>
<dbReference type="InterPro" id="IPR045500">
    <property type="entry name" value="DUF6491"/>
</dbReference>
<evidence type="ECO:0000256" key="1">
    <source>
        <dbReference type="SAM" id="SignalP"/>
    </source>
</evidence>
<evidence type="ECO:0000313" key="3">
    <source>
        <dbReference type="Proteomes" id="UP001549313"/>
    </source>
</evidence>
<feature type="chain" id="PRO_5045295764" description="Lipoprotein" evidence="1">
    <location>
        <begin position="22"/>
        <end position="139"/>
    </location>
</feature>
<dbReference type="RefSeq" id="WP_354087305.1">
    <property type="nucleotide sequence ID" value="NZ_JBEPTF010000001.1"/>
</dbReference>
<keyword evidence="3" id="KW-1185">Reference proteome</keyword>
<keyword evidence="1" id="KW-0732">Signal</keyword>
<proteinExistence type="predicted"/>
<organism evidence="2 3">
    <name type="scientific">Brevundimonas faecalis</name>
    <dbReference type="NCBI Taxonomy" id="947378"/>
    <lineage>
        <taxon>Bacteria</taxon>
        <taxon>Pseudomonadati</taxon>
        <taxon>Pseudomonadota</taxon>
        <taxon>Alphaproteobacteria</taxon>
        <taxon>Caulobacterales</taxon>
        <taxon>Caulobacteraceae</taxon>
        <taxon>Brevundimonas</taxon>
    </lineage>
</organism>
<dbReference type="Proteomes" id="UP001549313">
    <property type="component" value="Unassembled WGS sequence"/>
</dbReference>
<evidence type="ECO:0000313" key="2">
    <source>
        <dbReference type="EMBL" id="MET4682350.1"/>
    </source>
</evidence>
<gene>
    <name evidence="2" type="ORF">ABIE19_000259</name>
</gene>